<feature type="transmembrane region" description="Helical" evidence="8">
    <location>
        <begin position="90"/>
        <end position="115"/>
    </location>
</feature>
<dbReference type="AlphaFoldDB" id="A0A0K1E5N8"/>
<keyword evidence="4 8" id="KW-0812">Transmembrane</keyword>
<dbReference type="PANTHER" id="PTHR34184">
    <property type="entry name" value="UPF0718 PROTEIN YCGR"/>
    <property type="match status" value="1"/>
</dbReference>
<evidence type="ECO:0000256" key="2">
    <source>
        <dbReference type="ARBA" id="ARBA00006386"/>
    </source>
</evidence>
<evidence type="ECO:0000256" key="4">
    <source>
        <dbReference type="ARBA" id="ARBA00022692"/>
    </source>
</evidence>
<feature type="transmembrane region" description="Helical" evidence="8">
    <location>
        <begin position="212"/>
        <end position="231"/>
    </location>
</feature>
<evidence type="ECO:0000313" key="10">
    <source>
        <dbReference type="Proteomes" id="UP000067626"/>
    </source>
</evidence>
<accession>A0A0K1E5N8</accession>
<evidence type="ECO:0000256" key="5">
    <source>
        <dbReference type="ARBA" id="ARBA00022989"/>
    </source>
</evidence>
<comment type="similarity">
    <text evidence="2">Belongs to the UPF0718 family.</text>
</comment>
<sequence>MLLLALALSLAGLAVGPLLAALGRGRVVAVAAMEGLTLGLLPALLLVRHLPHVAEDIGAVPAITAMASGYVGLRLIERWRHVAGERVGRGLILTALAMHAFTDGAGLALAAAAAQHGSSEGVLLGVALLVHRMPEGLFLVTRFLPELGWTGTVIRLGLVGLATIVGAFAGDTALSSVPHELFDGFVAVGLGAMLAMALHTHTAVPAAASPSARRAGALAFLVGVVAAVSAPEPAEFLVEAHPRELSVLQSLGPLFVATAPSLLLGLLAAGLVHAFMPRQLTAWLRGGRPPSQALRGMVFGFPLPLCSCGVLPVTRRLLVAGIPTAAVIAFAVGAPELDVGSAILSLRLLGVPLTIARLVGSVALAMTIALLVAMAAGAARTEGPPGEPGEDPVSAVPPPPARHRLRAALADAVGPTLDHVAAWYVMGLVIAAIFEATVDPDLALGLPPPLDLITSALAAIPIYVCAQGATPLAAVMLHKGLSVGAVLAFLLVGPATNMAILALLRRHLGLRAAVTFALGSAACGVIIGLLANAFIPASSAPEVHALVARESTVVEWVAAAVLAVLLLASILRLGPRGWFATMLVERSEPVSGEHVHVHGHGCGHGHGHEHETTSVDASAVLSERAPQSATERRVEAGAGEAELSERAPASRRRLA</sequence>
<evidence type="ECO:0000256" key="7">
    <source>
        <dbReference type="SAM" id="MobiDB-lite"/>
    </source>
</evidence>
<keyword evidence="3" id="KW-1003">Cell membrane</keyword>
<keyword evidence="10" id="KW-1185">Reference proteome</keyword>
<feature type="transmembrane region" description="Helical" evidence="8">
    <location>
        <begin position="358"/>
        <end position="379"/>
    </location>
</feature>
<feature type="transmembrane region" description="Helical" evidence="8">
    <location>
        <begin position="30"/>
        <end position="47"/>
    </location>
</feature>
<evidence type="ECO:0000256" key="6">
    <source>
        <dbReference type="ARBA" id="ARBA00023136"/>
    </source>
</evidence>
<feature type="transmembrane region" description="Helical" evidence="8">
    <location>
        <begin position="152"/>
        <end position="169"/>
    </location>
</feature>
<organism evidence="9 10">
    <name type="scientific">Chondromyces crocatus</name>
    <dbReference type="NCBI Taxonomy" id="52"/>
    <lineage>
        <taxon>Bacteria</taxon>
        <taxon>Pseudomonadati</taxon>
        <taxon>Myxococcota</taxon>
        <taxon>Polyangia</taxon>
        <taxon>Polyangiales</taxon>
        <taxon>Polyangiaceae</taxon>
        <taxon>Chondromyces</taxon>
    </lineage>
</organism>
<dbReference type="EMBL" id="CP012159">
    <property type="protein sequence ID" value="AKT36190.1"/>
    <property type="molecule type" value="Genomic_DNA"/>
</dbReference>
<dbReference type="Proteomes" id="UP000067626">
    <property type="component" value="Chromosome"/>
</dbReference>
<dbReference type="Pfam" id="PF03773">
    <property type="entry name" value="ArsP_1"/>
    <property type="match status" value="1"/>
</dbReference>
<feature type="region of interest" description="Disordered" evidence="7">
    <location>
        <begin position="622"/>
        <end position="655"/>
    </location>
</feature>
<protein>
    <recommendedName>
        <fullName evidence="11">Permease</fullName>
    </recommendedName>
</protein>
<name>A0A0K1E5N8_CHOCO</name>
<dbReference type="GO" id="GO:0005886">
    <property type="term" value="C:plasma membrane"/>
    <property type="evidence" value="ECO:0007669"/>
    <property type="project" value="UniProtKB-SubCell"/>
</dbReference>
<dbReference type="InterPro" id="IPR005524">
    <property type="entry name" value="DUF318"/>
</dbReference>
<evidence type="ECO:0000256" key="8">
    <source>
        <dbReference type="SAM" id="Phobius"/>
    </source>
</evidence>
<dbReference type="KEGG" id="ccro:CMC5_003040"/>
<feature type="transmembrane region" description="Helical" evidence="8">
    <location>
        <begin position="421"/>
        <end position="438"/>
    </location>
</feature>
<keyword evidence="5 8" id="KW-1133">Transmembrane helix</keyword>
<gene>
    <name evidence="9" type="ORF">CMC5_003040</name>
</gene>
<proteinExistence type="inferred from homology"/>
<dbReference type="OrthoDB" id="9770315at2"/>
<dbReference type="STRING" id="52.CMC5_003040"/>
<feature type="transmembrane region" description="Helical" evidence="8">
    <location>
        <begin position="181"/>
        <end position="200"/>
    </location>
</feature>
<feature type="transmembrane region" description="Helical" evidence="8">
    <location>
        <begin position="556"/>
        <end position="574"/>
    </location>
</feature>
<feature type="transmembrane region" description="Helical" evidence="8">
    <location>
        <begin position="481"/>
        <end position="504"/>
    </location>
</feature>
<evidence type="ECO:0008006" key="11">
    <source>
        <dbReference type="Google" id="ProtNLM"/>
    </source>
</evidence>
<reference evidence="9 10" key="1">
    <citation type="submission" date="2015-07" db="EMBL/GenBank/DDBJ databases">
        <title>Genome analysis of myxobacterium Chondromyces crocatus Cm c5 reveals a high potential for natural compound synthesis and the genetic basis for the loss of fruiting body formation.</title>
        <authorList>
            <person name="Zaburannyi N."/>
            <person name="Bunk B."/>
            <person name="Maier J."/>
            <person name="Overmann J."/>
            <person name="Mueller R."/>
        </authorList>
    </citation>
    <scope>NUCLEOTIDE SEQUENCE [LARGE SCALE GENOMIC DNA]</scope>
    <source>
        <strain evidence="9 10">Cm c5</strain>
    </source>
</reference>
<evidence type="ECO:0000256" key="1">
    <source>
        <dbReference type="ARBA" id="ARBA00004651"/>
    </source>
</evidence>
<evidence type="ECO:0000256" key="3">
    <source>
        <dbReference type="ARBA" id="ARBA00022475"/>
    </source>
</evidence>
<evidence type="ECO:0000313" key="9">
    <source>
        <dbReference type="EMBL" id="AKT36190.1"/>
    </source>
</evidence>
<feature type="transmembrane region" description="Helical" evidence="8">
    <location>
        <begin position="516"/>
        <end position="536"/>
    </location>
</feature>
<dbReference type="RefSeq" id="WP_050428748.1">
    <property type="nucleotide sequence ID" value="NZ_CP012159.1"/>
</dbReference>
<dbReference type="InterPro" id="IPR052923">
    <property type="entry name" value="UPF0718"/>
</dbReference>
<keyword evidence="6 8" id="KW-0472">Membrane</keyword>
<comment type="subcellular location">
    <subcellularLocation>
        <location evidence="1">Cell membrane</location>
        <topology evidence="1">Multi-pass membrane protein</topology>
    </subcellularLocation>
</comment>
<feature type="transmembrane region" description="Helical" evidence="8">
    <location>
        <begin position="121"/>
        <end position="140"/>
    </location>
</feature>
<dbReference type="PANTHER" id="PTHR34184:SF4">
    <property type="entry name" value="UPF0718 PROTEIN YCGR"/>
    <property type="match status" value="1"/>
</dbReference>
<feature type="transmembrane region" description="Helical" evidence="8">
    <location>
        <begin position="251"/>
        <end position="272"/>
    </location>
</feature>